<evidence type="ECO:0000313" key="3">
    <source>
        <dbReference type="Proteomes" id="UP000838412"/>
    </source>
</evidence>
<dbReference type="EMBL" id="OV696704">
    <property type="protein sequence ID" value="CAH1252427.1"/>
    <property type="molecule type" value="Genomic_DNA"/>
</dbReference>
<dbReference type="AlphaFoldDB" id="A0A8K0ELA3"/>
<organism evidence="2 3">
    <name type="scientific">Branchiostoma lanceolatum</name>
    <name type="common">Common lancelet</name>
    <name type="synonym">Amphioxus lanceolatum</name>
    <dbReference type="NCBI Taxonomy" id="7740"/>
    <lineage>
        <taxon>Eukaryota</taxon>
        <taxon>Metazoa</taxon>
        <taxon>Chordata</taxon>
        <taxon>Cephalochordata</taxon>
        <taxon>Leptocardii</taxon>
        <taxon>Amphioxiformes</taxon>
        <taxon>Branchiostomatidae</taxon>
        <taxon>Branchiostoma</taxon>
    </lineage>
</organism>
<feature type="chain" id="PRO_5035440768" evidence="1">
    <location>
        <begin position="22"/>
        <end position="162"/>
    </location>
</feature>
<evidence type="ECO:0000256" key="1">
    <source>
        <dbReference type="SAM" id="SignalP"/>
    </source>
</evidence>
<reference evidence="2" key="1">
    <citation type="submission" date="2022-01" db="EMBL/GenBank/DDBJ databases">
        <authorList>
            <person name="Braso-Vives M."/>
        </authorList>
    </citation>
    <scope>NUCLEOTIDE SEQUENCE</scope>
</reference>
<proteinExistence type="predicted"/>
<keyword evidence="1" id="KW-0732">Signal</keyword>
<dbReference type="OrthoDB" id="10004961at2759"/>
<keyword evidence="3" id="KW-1185">Reference proteome</keyword>
<protein>
    <submittedName>
        <fullName evidence="2">Hypp9289 protein</fullName>
    </submittedName>
</protein>
<name>A0A8K0ELA3_BRALA</name>
<feature type="signal peptide" evidence="1">
    <location>
        <begin position="1"/>
        <end position="21"/>
    </location>
</feature>
<gene>
    <name evidence="2" type="primary">Hypp9289</name>
    <name evidence="2" type="ORF">BLAG_LOCUS12507</name>
</gene>
<dbReference type="Proteomes" id="UP000838412">
    <property type="component" value="Chromosome 19"/>
</dbReference>
<evidence type="ECO:0000313" key="2">
    <source>
        <dbReference type="EMBL" id="CAH1252427.1"/>
    </source>
</evidence>
<sequence>MKSLVVFVASVLAVAFAQTAANPPNFAVKEENGKCVWSFALDKPTGGCPKTEKPGQVVKDLAADIAGQKARQAKMETQLPLDKASIQSRITMTEVERLKLDGQVAVIDRQLTALEDENKKLGQRLNGIPNDPKNIGIKKAIANYQAMVLKLAQLTEALLKKP</sequence>
<accession>A0A8K0ELA3</accession>